<dbReference type="Proteomes" id="UP000610594">
    <property type="component" value="Unassembled WGS sequence"/>
</dbReference>
<feature type="domain" description="Response regulatory" evidence="4">
    <location>
        <begin position="218"/>
        <end position="331"/>
    </location>
</feature>
<evidence type="ECO:0000256" key="3">
    <source>
        <dbReference type="SAM" id="Phobius"/>
    </source>
</evidence>
<sequence>MRLRSHYIVLALSIVVPVAVFGAIALHILQDTQHSSAIGRIEQSATLTARAIDADIYRAQSVLKVLGRSHALAQGDLAHFDEEAREASAAPGGWIILYDSHGQQLLNTRREYGIALPKRPDPEQVGAMLASNQGQVTGIKWGEVLKNHFVIFSCRASKACNARTAAWASACRWCAGWSSYMVALCASTAKAAARAAPPPSPCRAWPGAASAPAQRLRRVMLVEDNADAREMMSMLLQLRSCEVVSAASGLEAIATALATQPQLALIDIGLPGMDGYALARALKADARTAGIELIALTGYGSEKDRNDAIDAGFARHFTKPIRLEDLDLALA</sequence>
<name>A0ABX0MSN7_9BURK</name>
<dbReference type="EMBL" id="WHJF01000097">
    <property type="protein sequence ID" value="NHZ65762.1"/>
    <property type="molecule type" value="Genomic_DNA"/>
</dbReference>
<dbReference type="InterPro" id="IPR001789">
    <property type="entry name" value="Sig_transdc_resp-reg_receiver"/>
</dbReference>
<reference evidence="5 6" key="1">
    <citation type="submission" date="2019-10" db="EMBL/GenBank/DDBJ databases">
        <title>Taxonomy of Antarctic Massilia spp.: description of Massilia rubra sp. nov., Massilia aquatica sp. nov., Massilia mucilaginosa sp. nov., Massilia frigida sp. nov. isolated from streams, lakes and regoliths.</title>
        <authorList>
            <person name="Holochova P."/>
            <person name="Sedlacek I."/>
            <person name="Kralova S."/>
            <person name="Maslanova I."/>
            <person name="Busse H.-J."/>
            <person name="Stankova E."/>
            <person name="Vrbovska V."/>
            <person name="Kovarovic V."/>
            <person name="Bartak M."/>
            <person name="Svec P."/>
            <person name="Pantucek R."/>
        </authorList>
    </citation>
    <scope>NUCLEOTIDE SEQUENCE [LARGE SCALE GENOMIC DNA]</scope>
    <source>
        <strain evidence="5 6">CCM 8694</strain>
    </source>
</reference>
<accession>A0ABX0MSN7</accession>
<feature type="modified residue" description="4-aspartylphosphate" evidence="2">
    <location>
        <position position="267"/>
    </location>
</feature>
<evidence type="ECO:0000256" key="2">
    <source>
        <dbReference type="PROSITE-ProRule" id="PRU00169"/>
    </source>
</evidence>
<dbReference type="Gene3D" id="3.40.50.2300">
    <property type="match status" value="1"/>
</dbReference>
<keyword evidence="3" id="KW-1133">Transmembrane helix</keyword>
<dbReference type="Pfam" id="PF00072">
    <property type="entry name" value="Response_reg"/>
    <property type="match status" value="1"/>
</dbReference>
<evidence type="ECO:0000313" key="6">
    <source>
        <dbReference type="Proteomes" id="UP000610594"/>
    </source>
</evidence>
<dbReference type="InterPro" id="IPR050595">
    <property type="entry name" value="Bact_response_regulator"/>
</dbReference>
<keyword evidence="1 2" id="KW-0597">Phosphoprotein</keyword>
<evidence type="ECO:0000259" key="4">
    <source>
        <dbReference type="PROSITE" id="PS50110"/>
    </source>
</evidence>
<keyword evidence="3" id="KW-0472">Membrane</keyword>
<protein>
    <submittedName>
        <fullName evidence="5">Response regulator</fullName>
    </submittedName>
</protein>
<dbReference type="SUPFAM" id="SSF52172">
    <property type="entry name" value="CheY-like"/>
    <property type="match status" value="1"/>
</dbReference>
<keyword evidence="6" id="KW-1185">Reference proteome</keyword>
<feature type="transmembrane region" description="Helical" evidence="3">
    <location>
        <begin position="7"/>
        <end position="29"/>
    </location>
</feature>
<evidence type="ECO:0000313" key="5">
    <source>
        <dbReference type="EMBL" id="NHZ65762.1"/>
    </source>
</evidence>
<comment type="caution">
    <text evidence="5">The sequence shown here is derived from an EMBL/GenBank/DDBJ whole genome shotgun (WGS) entry which is preliminary data.</text>
</comment>
<gene>
    <name evidence="5" type="ORF">F1735_26260</name>
</gene>
<proteinExistence type="predicted"/>
<dbReference type="PROSITE" id="PS50110">
    <property type="entry name" value="RESPONSE_REGULATORY"/>
    <property type="match status" value="1"/>
</dbReference>
<organism evidence="5 6">
    <name type="scientific">Massilia genomosp. 1</name>
    <dbReference type="NCBI Taxonomy" id="2609280"/>
    <lineage>
        <taxon>Bacteria</taxon>
        <taxon>Pseudomonadati</taxon>
        <taxon>Pseudomonadota</taxon>
        <taxon>Betaproteobacteria</taxon>
        <taxon>Burkholderiales</taxon>
        <taxon>Oxalobacteraceae</taxon>
        <taxon>Telluria group</taxon>
        <taxon>Massilia</taxon>
    </lineage>
</organism>
<keyword evidence="3" id="KW-0812">Transmembrane</keyword>
<dbReference type="InterPro" id="IPR011006">
    <property type="entry name" value="CheY-like_superfamily"/>
</dbReference>
<dbReference type="PANTHER" id="PTHR44591">
    <property type="entry name" value="STRESS RESPONSE REGULATOR PROTEIN 1"/>
    <property type="match status" value="1"/>
</dbReference>
<evidence type="ECO:0000256" key="1">
    <source>
        <dbReference type="ARBA" id="ARBA00022553"/>
    </source>
</evidence>
<dbReference type="SMART" id="SM00448">
    <property type="entry name" value="REC"/>
    <property type="match status" value="1"/>
</dbReference>
<dbReference type="PANTHER" id="PTHR44591:SF3">
    <property type="entry name" value="RESPONSE REGULATORY DOMAIN-CONTAINING PROTEIN"/>
    <property type="match status" value="1"/>
</dbReference>